<feature type="compositionally biased region" description="Low complexity" evidence="2">
    <location>
        <begin position="1287"/>
        <end position="1329"/>
    </location>
</feature>
<organism evidence="3 4">
    <name type="scientific">Glarea lozoyensis (strain ATCC 74030 / MF5533)</name>
    <dbReference type="NCBI Taxonomy" id="1104152"/>
    <lineage>
        <taxon>Eukaryota</taxon>
        <taxon>Fungi</taxon>
        <taxon>Dikarya</taxon>
        <taxon>Ascomycota</taxon>
        <taxon>Pezizomycotina</taxon>
        <taxon>Leotiomycetes</taxon>
        <taxon>Helotiales</taxon>
        <taxon>Helotiaceae</taxon>
        <taxon>Glarea</taxon>
    </lineage>
</organism>
<reference evidence="3 4" key="1">
    <citation type="journal article" date="2012" name="Eukaryot. Cell">
        <title>Genome sequence of the fungus Glarea lozoyensis: the first genome sequence of a species from the Helotiaceae family.</title>
        <authorList>
            <person name="Youssar L."/>
            <person name="Gruening B.A."/>
            <person name="Erxleben A."/>
            <person name="Guenther S."/>
            <person name="Huettel W."/>
        </authorList>
    </citation>
    <scope>NUCLEOTIDE SEQUENCE [LARGE SCALE GENOMIC DNA]</scope>
    <source>
        <strain evidence="4">ATCC 74030 / MF5533</strain>
    </source>
</reference>
<evidence type="ECO:0000313" key="3">
    <source>
        <dbReference type="EMBL" id="EHL00120.1"/>
    </source>
</evidence>
<dbReference type="HOGENOM" id="CLU_244943_0_0_1"/>
<feature type="compositionally biased region" description="Basic and acidic residues" evidence="2">
    <location>
        <begin position="1065"/>
        <end position="1102"/>
    </location>
</feature>
<feature type="region of interest" description="Disordered" evidence="2">
    <location>
        <begin position="1192"/>
        <end position="1390"/>
    </location>
</feature>
<feature type="region of interest" description="Disordered" evidence="2">
    <location>
        <begin position="1065"/>
        <end position="1109"/>
    </location>
</feature>
<feature type="region of interest" description="Disordered" evidence="2">
    <location>
        <begin position="1435"/>
        <end position="1478"/>
    </location>
</feature>
<keyword evidence="4" id="KW-1185">Reference proteome</keyword>
<feature type="compositionally biased region" description="Polar residues" evidence="2">
    <location>
        <begin position="1244"/>
        <end position="1262"/>
    </location>
</feature>
<proteinExistence type="predicted"/>
<evidence type="ECO:0000256" key="1">
    <source>
        <dbReference type="SAM" id="Coils"/>
    </source>
</evidence>
<feature type="region of interest" description="Disordered" evidence="2">
    <location>
        <begin position="271"/>
        <end position="292"/>
    </location>
</feature>
<feature type="region of interest" description="Disordered" evidence="2">
    <location>
        <begin position="97"/>
        <end position="149"/>
    </location>
</feature>
<evidence type="ECO:0000256" key="2">
    <source>
        <dbReference type="SAM" id="MobiDB-lite"/>
    </source>
</evidence>
<feature type="compositionally biased region" description="Low complexity" evidence="2">
    <location>
        <begin position="1215"/>
        <end position="1236"/>
    </location>
</feature>
<name>H0EMP1_GLAL7</name>
<feature type="compositionally biased region" description="Basic and acidic residues" evidence="2">
    <location>
        <begin position="1352"/>
        <end position="1390"/>
    </location>
</feature>
<feature type="compositionally biased region" description="Basic and acidic residues" evidence="2">
    <location>
        <begin position="271"/>
        <end position="283"/>
    </location>
</feature>
<dbReference type="EMBL" id="AGUE01000094">
    <property type="protein sequence ID" value="EHL00120.1"/>
    <property type="molecule type" value="Genomic_DNA"/>
</dbReference>
<gene>
    <name evidence="3" type="ORF">M7I_3880</name>
</gene>
<feature type="compositionally biased region" description="Acidic residues" evidence="2">
    <location>
        <begin position="1454"/>
        <end position="1478"/>
    </location>
</feature>
<feature type="compositionally biased region" description="Polar residues" evidence="2">
    <location>
        <begin position="1330"/>
        <end position="1351"/>
    </location>
</feature>
<dbReference type="Proteomes" id="UP000005446">
    <property type="component" value="Unassembled WGS sequence"/>
</dbReference>
<feature type="compositionally biased region" description="Basic and acidic residues" evidence="2">
    <location>
        <begin position="1440"/>
        <end position="1453"/>
    </location>
</feature>
<dbReference type="InParanoid" id="H0EMP1"/>
<accession>H0EMP1</accession>
<comment type="caution">
    <text evidence="3">The sequence shown here is derived from an EMBL/GenBank/DDBJ whole genome shotgun (WGS) entry which is preliminary data.</text>
</comment>
<feature type="region of interest" description="Disordered" evidence="2">
    <location>
        <begin position="1"/>
        <end position="20"/>
    </location>
</feature>
<feature type="compositionally biased region" description="Basic and acidic residues" evidence="2">
    <location>
        <begin position="1192"/>
        <end position="1203"/>
    </location>
</feature>
<keyword evidence="1" id="KW-0175">Coiled coil</keyword>
<sequence>MENLAQVNKRDVAPPAAPVSRPRPLLAGIVERFHPRRLIAPIRRIQRDAQLQVEAHNRMVNNPAEMNANARAGNVPNNHQIFPNIIDLTGDENGMIGNENDIVDLDSPDSENGGRRKSPRKADVGQPSGPRNDRFNVSPGPVLASPAASMGSADEFGMAPFQPGWEGNFIHDDAFDDPAMAQAMMDDIAAGTKTHGFQEGWMQSGGRADDFGEGPSNLPMGDSGIESRTNVMVTLLSFFPGICQDYISELYESIAPSSERIIAHILDQTEKGKPFPKSKDKQKNLKRKRDVEVEADDEAKAMAKYAAADRAPPALFGRARGYTRKILAAEFGHTPMSFIDKVLSTNRNHLFPSYAELLKAETNTDDQKPAYEKLRYRRIMPKEWEDQEIQTYINAVTSEAAMVELYRELQAARKVRAMSEFKRVAERELVLAEEANELRAREDGTMLEYNCEGGFSKSEKEKYLDEKTIVALDRIEQEAVLRMAGIENLVNCPFCPFAAEMPPVEINKEFDCHAPDRGGKDGNCPLFDSANQRHEREIQEAEKAALDRIRQEHPELTESDLKIKVSQAVLQDEEIRRSREPRYRPAEHRPVEGQPNRLEIELLMELGNPRQGHHWAVNNVPDENDLPARPPAPNNLDNEGYGVHRTMRERLAALRRNAARRLDRKGLGGNDLQDNLPDDLRPRDALGEFERYLFRTGLNSPFEGPAAAAVLPAGPSPDNLRDVYRQCHIAGPGGPAWPATARPQPVDVRPRIQVPRELEDRILRFLRDQKIFEDHGKPNDKRALGHLERACNLIKAKLEALRAEAETARIAKMEGEGDAHEERVAGKGKAANVGLGGLLAGRMGQGEGSGLGKEKDDGSLRGDANAAPNILQACIQEASRVRDEEDQHQREFLRVQELGARDELVRQRIFQAAIDDAREAEQHFREPQDNFEGRLQRLRDAQQRHLIQAEAARVLYGGGHVNPAVLGMLDGPPRMGERARHTVFARPDGPILLNMNKPVPPPAPKPQFAAPSVIDPPPPYAEVPEQMGGPVQQPSHNNHGSYILERMAMADRQRAVEHLAQIERQRQEAGRVASERQGQRDGGDTGEGRSGASERQREHAERPTGFVLWQQWEQRQREERERQEEQRIHLGEHIDAERDRALDRAEAWERVRVLRREREERVRAQNEERQRIAAVESDRVDREVRVGQNRVFGDRGEGERDRGMNGSAMNRPSSTSNPPNLNAATPNAASSSSTTARSIPGFQLTMTRTRTVIQNQAESSRVQRVEGPSTPGPSMLTAGLAAAAMNRPGSMSGPSASAMSRPVSISGPSPINGPSTPNAASNTRTTTTTQSIPGFQLTMTRSSTRIQNDPSRAQREAAARIQREETARAQREEAARIQRQTDERSREIERVRAADAARVQREQAARSQREQAAARVVREARVARREVGRGFGGVWGVEGALERGGEGGERGEVGEEEGGDEEVVGDEDEDEEGDIDDWLEGLLEL</sequence>
<feature type="coiled-coil region" evidence="1">
    <location>
        <begin position="784"/>
        <end position="811"/>
    </location>
</feature>
<protein>
    <submittedName>
        <fullName evidence="3">Uncharacterized protein</fullName>
    </submittedName>
</protein>
<dbReference type="OrthoDB" id="10009520at2759"/>
<evidence type="ECO:0000313" key="4">
    <source>
        <dbReference type="Proteomes" id="UP000005446"/>
    </source>
</evidence>